<reference evidence="6" key="1">
    <citation type="journal article" date="2016" name="Nat. Commun.">
        <title>The Gonium pectorale genome demonstrates co-option of cell cycle regulation during the evolution of multicellularity.</title>
        <authorList>
            <person name="Hanschen E.R."/>
            <person name="Marriage T.N."/>
            <person name="Ferris P.J."/>
            <person name="Hamaji T."/>
            <person name="Toyoda A."/>
            <person name="Fujiyama A."/>
            <person name="Neme R."/>
            <person name="Noguchi H."/>
            <person name="Minakuchi Y."/>
            <person name="Suzuki M."/>
            <person name="Kawai-Toyooka H."/>
            <person name="Smith D.R."/>
            <person name="Sparks H."/>
            <person name="Anderson J."/>
            <person name="Bakaric R."/>
            <person name="Luria V."/>
            <person name="Karger A."/>
            <person name="Kirschner M.W."/>
            <person name="Durand P.M."/>
            <person name="Michod R.E."/>
            <person name="Nozaki H."/>
            <person name="Olson B.J."/>
        </authorList>
    </citation>
    <scope>NUCLEOTIDE SEQUENCE [LARGE SCALE GENOMIC DNA]</scope>
    <source>
        <strain evidence="6">NIES-2863</strain>
    </source>
</reference>
<evidence type="ECO:0008006" key="7">
    <source>
        <dbReference type="Google" id="ProtNLM"/>
    </source>
</evidence>
<dbReference type="Pfam" id="PF02137">
    <property type="entry name" value="A_deamin"/>
    <property type="match status" value="1"/>
</dbReference>
<dbReference type="OrthoDB" id="10268011at2759"/>
<gene>
    <name evidence="5" type="ORF">GPECTOR_6g856</name>
</gene>
<comment type="caution">
    <text evidence="5">The sequence shown here is derived from an EMBL/GenBank/DDBJ whole genome shotgun (WGS) entry which is preliminary data.</text>
</comment>
<feature type="domain" description="A to I editase" evidence="4">
    <location>
        <begin position="263"/>
        <end position="734"/>
    </location>
</feature>
<dbReference type="GO" id="GO:0006382">
    <property type="term" value="P:adenosine to inosine editing"/>
    <property type="evidence" value="ECO:0007669"/>
    <property type="project" value="TreeGrafter"/>
</dbReference>
<evidence type="ECO:0000259" key="3">
    <source>
        <dbReference type="PROSITE" id="PS50137"/>
    </source>
</evidence>
<protein>
    <recommendedName>
        <fullName evidence="7">A to I editase domain-containing protein</fullName>
    </recommendedName>
</protein>
<dbReference type="SUPFAM" id="SSF54768">
    <property type="entry name" value="dsRNA-binding domain-like"/>
    <property type="match status" value="2"/>
</dbReference>
<evidence type="ECO:0000313" key="6">
    <source>
        <dbReference type="Proteomes" id="UP000075714"/>
    </source>
</evidence>
<organism evidence="5 6">
    <name type="scientific">Gonium pectorale</name>
    <name type="common">Green alga</name>
    <dbReference type="NCBI Taxonomy" id="33097"/>
    <lineage>
        <taxon>Eukaryota</taxon>
        <taxon>Viridiplantae</taxon>
        <taxon>Chlorophyta</taxon>
        <taxon>core chlorophytes</taxon>
        <taxon>Chlorophyceae</taxon>
        <taxon>CS clade</taxon>
        <taxon>Chlamydomonadales</taxon>
        <taxon>Volvocaceae</taxon>
        <taxon>Gonium</taxon>
    </lineage>
</organism>
<keyword evidence="1" id="KW-0694">RNA-binding</keyword>
<evidence type="ECO:0000256" key="2">
    <source>
        <dbReference type="SAM" id="MobiDB-lite"/>
    </source>
</evidence>
<dbReference type="SMART" id="SM00358">
    <property type="entry name" value="DSRM"/>
    <property type="match status" value="2"/>
</dbReference>
<dbReference type="EMBL" id="LSYV01000007">
    <property type="protein sequence ID" value="KXZ53938.1"/>
    <property type="molecule type" value="Genomic_DNA"/>
</dbReference>
<evidence type="ECO:0000259" key="4">
    <source>
        <dbReference type="PROSITE" id="PS50141"/>
    </source>
</evidence>
<dbReference type="Pfam" id="PF00035">
    <property type="entry name" value="dsrm"/>
    <property type="match status" value="1"/>
</dbReference>
<evidence type="ECO:0000313" key="5">
    <source>
        <dbReference type="EMBL" id="KXZ53938.1"/>
    </source>
</evidence>
<keyword evidence="6" id="KW-1185">Reference proteome</keyword>
<dbReference type="PROSITE" id="PS50137">
    <property type="entry name" value="DS_RBD"/>
    <property type="match status" value="1"/>
</dbReference>
<dbReference type="GO" id="GO:0003725">
    <property type="term" value="F:double-stranded RNA binding"/>
    <property type="evidence" value="ECO:0007669"/>
    <property type="project" value="TreeGrafter"/>
</dbReference>
<dbReference type="InterPro" id="IPR014720">
    <property type="entry name" value="dsRBD_dom"/>
</dbReference>
<name>A0A150GW66_GONPE</name>
<dbReference type="GO" id="GO:0005730">
    <property type="term" value="C:nucleolus"/>
    <property type="evidence" value="ECO:0007669"/>
    <property type="project" value="TreeGrafter"/>
</dbReference>
<dbReference type="Proteomes" id="UP000075714">
    <property type="component" value="Unassembled WGS sequence"/>
</dbReference>
<dbReference type="PANTHER" id="PTHR10910">
    <property type="entry name" value="EUKARYOTE SPECIFIC DSRNA BINDING PROTEIN"/>
    <property type="match status" value="1"/>
</dbReference>
<accession>A0A150GW66</accession>
<sequence>MQALQHMELQQWLASARGGRHLLPLGMQAADAIAYPQGLRIKAGPDHAPTFTARVAITTALRGQVVQEGSGSTCARAEHAAARAALQLLRGTAQPPPAPVPGNPPQPKTPLQKLHELVSQGAWHLEQATEPAGGAPHRPIWAHRTWVNGVLLGVGAGGPRKALAEEQAAGRVLAALGADAVGGEGAVRAMAQAPPAPGAAVEASCGLGATVQRLCLEALRQLEVQVGSHLTPGDLTNTVLAGFVLERPVAGGPAAQPKTLFGHRSLWQQHSLLRWLYSQGQAAVAAAATATASSQEAIGSGRASGSSALRSSIFEVVWETRSAYAVDSAAASTAGGASCVGPCLRVRPGVRLHMFISKPPCGDATVSRAGEGSASRVAAELRRVCDTAAARLGWHLPTDCCLLDPTNAATASCGKLRAKPAVGSEALSPLPRPGQEAELELAKVSCSDKLARWNALGLQGALLGALMGEPLYLSSITVAIGSATAERCTRGALARAVCCRLRPHSPPRPPGEGQGTGTGQIQGPARLRWAQVEQRSLQMPVPFRVAHPALHLTTASNGLRAGAASGGASSARSLNWNAGEWDVLEVTRGFDGGLEFQLPLHASPTVVAAAAGGGAGRLGPAAGGSGAALGSSAAGPQFSRLCKSALGECFARLSGALGNNSSGQAPGQPLSSPRKRLRLEPGDSATGAGAGQRTYGKAKRANAAYGAARALLYGHFQALTGQGWLRRSERVAGLEDFPLTAASHGP</sequence>
<dbReference type="GO" id="GO:0006396">
    <property type="term" value="P:RNA processing"/>
    <property type="evidence" value="ECO:0007669"/>
    <property type="project" value="InterPro"/>
</dbReference>
<feature type="compositionally biased region" description="Polar residues" evidence="2">
    <location>
        <begin position="658"/>
        <end position="671"/>
    </location>
</feature>
<dbReference type="PANTHER" id="PTHR10910:SF62">
    <property type="entry name" value="AT07585P-RELATED"/>
    <property type="match status" value="1"/>
</dbReference>
<dbReference type="GO" id="GO:0005737">
    <property type="term" value="C:cytoplasm"/>
    <property type="evidence" value="ECO:0007669"/>
    <property type="project" value="TreeGrafter"/>
</dbReference>
<dbReference type="Gene3D" id="3.30.160.20">
    <property type="match status" value="2"/>
</dbReference>
<feature type="region of interest" description="Disordered" evidence="2">
    <location>
        <begin position="658"/>
        <end position="693"/>
    </location>
</feature>
<dbReference type="STRING" id="33097.A0A150GW66"/>
<evidence type="ECO:0000256" key="1">
    <source>
        <dbReference type="PROSITE-ProRule" id="PRU00266"/>
    </source>
</evidence>
<dbReference type="GO" id="GO:0008251">
    <property type="term" value="F:tRNA-specific adenosine deaminase activity"/>
    <property type="evidence" value="ECO:0007669"/>
    <property type="project" value="TreeGrafter"/>
</dbReference>
<dbReference type="GO" id="GO:0003726">
    <property type="term" value="F:double-stranded RNA adenosine deaminase activity"/>
    <property type="evidence" value="ECO:0007669"/>
    <property type="project" value="TreeGrafter"/>
</dbReference>
<feature type="domain" description="DRBM" evidence="3">
    <location>
        <begin position="42"/>
        <end position="91"/>
    </location>
</feature>
<dbReference type="PROSITE" id="PS50141">
    <property type="entry name" value="A_DEAMIN_EDITASE"/>
    <property type="match status" value="1"/>
</dbReference>
<dbReference type="SMART" id="SM00552">
    <property type="entry name" value="ADEAMc"/>
    <property type="match status" value="1"/>
</dbReference>
<dbReference type="InterPro" id="IPR002466">
    <property type="entry name" value="A_deamin"/>
</dbReference>
<dbReference type="AlphaFoldDB" id="A0A150GW66"/>
<proteinExistence type="predicted"/>